<gene>
    <name evidence="2" type="ORF">LUZ61_018705</name>
</gene>
<dbReference type="Proteomes" id="UP001210211">
    <property type="component" value="Unassembled WGS sequence"/>
</dbReference>
<name>A0AAD5Z9X0_9POAL</name>
<accession>A0AAD5Z9X0</accession>
<protein>
    <submittedName>
        <fullName evidence="2">Uncharacterized protein</fullName>
    </submittedName>
</protein>
<dbReference type="PANTHER" id="PTHR47512:SF3">
    <property type="entry name" value="CHALCONE-FLAVONONE ISOMERASE FAMILY PROTEIN"/>
    <property type="match status" value="1"/>
</dbReference>
<evidence type="ECO:0000313" key="3">
    <source>
        <dbReference type="Proteomes" id="UP001210211"/>
    </source>
</evidence>
<proteinExistence type="predicted"/>
<evidence type="ECO:0000313" key="2">
    <source>
        <dbReference type="EMBL" id="KAJ3689541.1"/>
    </source>
</evidence>
<evidence type="ECO:0000256" key="1">
    <source>
        <dbReference type="SAM" id="MobiDB-lite"/>
    </source>
</evidence>
<organism evidence="2 3">
    <name type="scientific">Rhynchospora tenuis</name>
    <dbReference type="NCBI Taxonomy" id="198213"/>
    <lineage>
        <taxon>Eukaryota</taxon>
        <taxon>Viridiplantae</taxon>
        <taxon>Streptophyta</taxon>
        <taxon>Embryophyta</taxon>
        <taxon>Tracheophyta</taxon>
        <taxon>Spermatophyta</taxon>
        <taxon>Magnoliopsida</taxon>
        <taxon>Liliopsida</taxon>
        <taxon>Poales</taxon>
        <taxon>Cyperaceae</taxon>
        <taxon>Cyperoideae</taxon>
        <taxon>Rhynchosporeae</taxon>
        <taxon>Rhynchospora</taxon>
    </lineage>
</organism>
<dbReference type="AlphaFoldDB" id="A0AAD5Z9X0"/>
<sequence length="433" mass="46834">MREGGVRSYRVRKRGERRGGEGRGGEGKGEALSRADADAYPAAQLLPNEGSHSVSASCISNFPFLPSEVPTASSLARKRLHSNFTVVPSLHSYKPTDHSFLILCFFSFGYASQDLISLSLSLSLSRKKCSCRMETPSSLRKASQGSTTSYKMKQEGNKADRTALIDITNDSPIVGLATGSASFMKSPIKINFTPGSGEAILRSQVKTLLQKIEEKEVGPKIPSLPHHLPPSRSGIPGFARSPMQMLAPTPMNTPQIPQIPEDLEQGFLHPPPQIMSPVVQHDEPLGLCVLNRALLFDSPDKNEVSSGSTGSTITSVAYQESVSSNGCFTISSDRSSSIWSIQGNASNASTNKGEEIESESDVEELCKGFRDMAVAGGKFEGKHTRFVYNSDGEMEREECNENRAAVSPGVVVLKGLPVPEGKHLRFQEEEGED</sequence>
<reference evidence="2 3" key="1">
    <citation type="journal article" date="2022" name="Cell">
        <title>Repeat-based holocentromeres influence genome architecture and karyotype evolution.</title>
        <authorList>
            <person name="Hofstatter P.G."/>
            <person name="Thangavel G."/>
            <person name="Lux T."/>
            <person name="Neumann P."/>
            <person name="Vondrak T."/>
            <person name="Novak P."/>
            <person name="Zhang M."/>
            <person name="Costa L."/>
            <person name="Castellani M."/>
            <person name="Scott A."/>
            <person name="Toegelov H."/>
            <person name="Fuchs J."/>
            <person name="Mata-Sucre Y."/>
            <person name="Dias Y."/>
            <person name="Vanzela A.L.L."/>
            <person name="Huettel B."/>
            <person name="Almeida C.C.S."/>
            <person name="Simkova H."/>
            <person name="Souza G."/>
            <person name="Pedrosa-Harand A."/>
            <person name="Macas J."/>
            <person name="Mayer K.F.X."/>
            <person name="Houben A."/>
            <person name="Marques A."/>
        </authorList>
    </citation>
    <scope>NUCLEOTIDE SEQUENCE [LARGE SCALE GENOMIC DNA]</scope>
    <source>
        <strain evidence="2">RhyTen1mFocal</strain>
    </source>
</reference>
<dbReference type="EMBL" id="JAMRDG010000002">
    <property type="protein sequence ID" value="KAJ3689541.1"/>
    <property type="molecule type" value="Genomic_DNA"/>
</dbReference>
<feature type="compositionally biased region" description="Basic and acidic residues" evidence="1">
    <location>
        <begin position="17"/>
        <end position="33"/>
    </location>
</feature>
<keyword evidence="3" id="KW-1185">Reference proteome</keyword>
<feature type="region of interest" description="Disordered" evidence="1">
    <location>
        <begin position="1"/>
        <end position="33"/>
    </location>
</feature>
<dbReference type="PANTHER" id="PTHR47512">
    <property type="entry name" value="EXPRESSED PROTEIN"/>
    <property type="match status" value="1"/>
</dbReference>
<comment type="caution">
    <text evidence="2">The sequence shown here is derived from an EMBL/GenBank/DDBJ whole genome shotgun (WGS) entry which is preliminary data.</text>
</comment>